<gene>
    <name evidence="2" type="ORF">pdam_00012687</name>
</gene>
<name>A0A3M6UMU6_POCDA</name>
<dbReference type="EMBL" id="RCHS01001150">
    <property type="protein sequence ID" value="RMX54965.1"/>
    <property type="molecule type" value="Genomic_DNA"/>
</dbReference>
<comment type="caution">
    <text evidence="2">The sequence shown here is derived from an EMBL/GenBank/DDBJ whole genome shotgun (WGS) entry which is preliminary data.</text>
</comment>
<evidence type="ECO:0000256" key="1">
    <source>
        <dbReference type="SAM" id="SignalP"/>
    </source>
</evidence>
<proteinExistence type="predicted"/>
<evidence type="ECO:0000313" key="3">
    <source>
        <dbReference type="Proteomes" id="UP000275408"/>
    </source>
</evidence>
<organism evidence="2 3">
    <name type="scientific">Pocillopora damicornis</name>
    <name type="common">Cauliflower coral</name>
    <name type="synonym">Millepora damicornis</name>
    <dbReference type="NCBI Taxonomy" id="46731"/>
    <lineage>
        <taxon>Eukaryota</taxon>
        <taxon>Metazoa</taxon>
        <taxon>Cnidaria</taxon>
        <taxon>Anthozoa</taxon>
        <taxon>Hexacorallia</taxon>
        <taxon>Scleractinia</taxon>
        <taxon>Astrocoeniina</taxon>
        <taxon>Pocilloporidae</taxon>
        <taxon>Pocillopora</taxon>
    </lineage>
</organism>
<protein>
    <submittedName>
        <fullName evidence="2">Uncharacterized protein</fullName>
    </submittedName>
</protein>
<evidence type="ECO:0000313" key="2">
    <source>
        <dbReference type="EMBL" id="RMX54965.1"/>
    </source>
</evidence>
<dbReference type="AlphaFoldDB" id="A0A3M6UMU6"/>
<accession>A0A3M6UMU6</accession>
<keyword evidence="3" id="KW-1185">Reference proteome</keyword>
<feature type="chain" id="PRO_5018129036" evidence="1">
    <location>
        <begin position="21"/>
        <end position="70"/>
    </location>
</feature>
<keyword evidence="1" id="KW-0732">Signal</keyword>
<dbReference type="Proteomes" id="UP000275408">
    <property type="component" value="Unassembled WGS sequence"/>
</dbReference>
<sequence length="70" mass="8193">MNNSLLIEVFASVSFSFTQGVTENYDPDEPETVRSSHSLSINEHRRINFIFNFSLHWPFIQDSSQHYISK</sequence>
<reference evidence="2 3" key="1">
    <citation type="journal article" date="2018" name="Sci. Rep.">
        <title>Comparative analysis of the Pocillopora damicornis genome highlights role of immune system in coral evolution.</title>
        <authorList>
            <person name="Cunning R."/>
            <person name="Bay R.A."/>
            <person name="Gillette P."/>
            <person name="Baker A.C."/>
            <person name="Traylor-Knowles N."/>
        </authorList>
    </citation>
    <scope>NUCLEOTIDE SEQUENCE [LARGE SCALE GENOMIC DNA]</scope>
    <source>
        <strain evidence="2">RSMAS</strain>
        <tissue evidence="2">Whole animal</tissue>
    </source>
</reference>
<feature type="signal peptide" evidence="1">
    <location>
        <begin position="1"/>
        <end position="20"/>
    </location>
</feature>